<keyword evidence="5" id="KW-0176">Collagen</keyword>
<dbReference type="PROSITE" id="PS50234">
    <property type="entry name" value="VWFA"/>
    <property type="match status" value="1"/>
</dbReference>
<feature type="domain" description="Fibronectin type-III" evidence="8">
    <location>
        <begin position="322"/>
        <end position="411"/>
    </location>
</feature>
<comment type="subcellular location">
    <subcellularLocation>
        <location evidence="1">Secreted</location>
        <location evidence="1">Extracellular space</location>
        <location evidence="1">Extracellular matrix</location>
    </subcellularLocation>
</comment>
<proteinExistence type="predicted"/>
<dbReference type="InterPro" id="IPR003961">
    <property type="entry name" value="FN3_dom"/>
</dbReference>
<dbReference type="SUPFAM" id="SSF53300">
    <property type="entry name" value="vWA-like"/>
    <property type="match status" value="1"/>
</dbReference>
<dbReference type="CDD" id="cd00063">
    <property type="entry name" value="FN3"/>
    <property type="match status" value="2"/>
</dbReference>
<dbReference type="PANTHER" id="PTHR24020:SF39">
    <property type="entry name" value="COLLAGEN ALPHA-1(XX) CHAIN"/>
    <property type="match status" value="1"/>
</dbReference>
<keyword evidence="3" id="KW-0272">Extracellular matrix</keyword>
<evidence type="ECO:0000256" key="6">
    <source>
        <dbReference type="ARBA" id="ARBA00023180"/>
    </source>
</evidence>
<evidence type="ECO:0000256" key="5">
    <source>
        <dbReference type="ARBA" id="ARBA00023119"/>
    </source>
</evidence>
<feature type="domain" description="Fibronectin type-III" evidence="8">
    <location>
        <begin position="412"/>
        <end position="503"/>
    </location>
</feature>
<dbReference type="SMART" id="SM00060">
    <property type="entry name" value="FN3"/>
    <property type="match status" value="2"/>
</dbReference>
<dbReference type="Pfam" id="PF00092">
    <property type="entry name" value="VWA"/>
    <property type="match status" value="1"/>
</dbReference>
<dbReference type="InterPro" id="IPR036465">
    <property type="entry name" value="vWFA_dom_sf"/>
</dbReference>
<keyword evidence="4" id="KW-0677">Repeat</keyword>
<dbReference type="InterPro" id="IPR002035">
    <property type="entry name" value="VWF_A"/>
</dbReference>
<dbReference type="Proteomes" id="UP000264820">
    <property type="component" value="Unplaced"/>
</dbReference>
<protein>
    <recommendedName>
        <fullName evidence="11">Collagen, type XIV, alpha 1b</fullName>
    </recommendedName>
</protein>
<organism evidence="9 10">
    <name type="scientific">Hippocampus comes</name>
    <name type="common">Tiger tail seahorse</name>
    <dbReference type="NCBI Taxonomy" id="109280"/>
    <lineage>
        <taxon>Eukaryota</taxon>
        <taxon>Metazoa</taxon>
        <taxon>Chordata</taxon>
        <taxon>Craniata</taxon>
        <taxon>Vertebrata</taxon>
        <taxon>Euteleostomi</taxon>
        <taxon>Actinopterygii</taxon>
        <taxon>Neopterygii</taxon>
        <taxon>Teleostei</taxon>
        <taxon>Neoteleostei</taxon>
        <taxon>Acanthomorphata</taxon>
        <taxon>Syngnathiaria</taxon>
        <taxon>Syngnathiformes</taxon>
        <taxon>Syngnathoidei</taxon>
        <taxon>Syngnathidae</taxon>
        <taxon>Hippocampus</taxon>
    </lineage>
</organism>
<accession>A0A3Q2Z563</accession>
<dbReference type="AlphaFoldDB" id="A0A3Q2Z563"/>
<keyword evidence="10" id="KW-1185">Reference proteome</keyword>
<reference evidence="9" key="2">
    <citation type="submission" date="2025-09" db="UniProtKB">
        <authorList>
            <consortium name="Ensembl"/>
        </authorList>
    </citation>
    <scope>IDENTIFICATION</scope>
</reference>
<evidence type="ECO:0000259" key="7">
    <source>
        <dbReference type="PROSITE" id="PS50234"/>
    </source>
</evidence>
<dbReference type="InterPro" id="IPR036116">
    <property type="entry name" value="FN3_sf"/>
</dbReference>
<dbReference type="Ensembl" id="ENSHCOT00000004394.1">
    <property type="protein sequence ID" value="ENSHCOP00000021142.1"/>
    <property type="gene ID" value="ENSHCOG00000007786.1"/>
</dbReference>
<dbReference type="GO" id="GO:0005581">
    <property type="term" value="C:collagen trimer"/>
    <property type="evidence" value="ECO:0007669"/>
    <property type="project" value="UniProtKB-KW"/>
</dbReference>
<dbReference type="FunFam" id="2.60.40.10:FF:000480">
    <property type="entry name" value="Collagen, type XII, alpha 1"/>
    <property type="match status" value="1"/>
</dbReference>
<reference evidence="9" key="1">
    <citation type="submission" date="2025-08" db="UniProtKB">
        <authorList>
            <consortium name="Ensembl"/>
        </authorList>
    </citation>
    <scope>IDENTIFICATION</scope>
</reference>
<evidence type="ECO:0000259" key="8">
    <source>
        <dbReference type="PROSITE" id="PS50853"/>
    </source>
</evidence>
<dbReference type="SMART" id="SM00327">
    <property type="entry name" value="VWA"/>
    <property type="match status" value="1"/>
</dbReference>
<dbReference type="GeneTree" id="ENSGT00940000153769"/>
<evidence type="ECO:0000313" key="10">
    <source>
        <dbReference type="Proteomes" id="UP000264820"/>
    </source>
</evidence>
<dbReference type="CDD" id="cd01482">
    <property type="entry name" value="vWA_collagen_alphaI-XII-like"/>
    <property type="match status" value="1"/>
</dbReference>
<keyword evidence="2" id="KW-0964">Secreted</keyword>
<evidence type="ECO:0000256" key="1">
    <source>
        <dbReference type="ARBA" id="ARBA00004498"/>
    </source>
</evidence>
<evidence type="ECO:0000256" key="3">
    <source>
        <dbReference type="ARBA" id="ARBA00022530"/>
    </source>
</evidence>
<dbReference type="SUPFAM" id="SSF49265">
    <property type="entry name" value="Fibronectin type III"/>
    <property type="match status" value="1"/>
</dbReference>
<dbReference type="FunFam" id="2.60.40.10:FF:000234">
    <property type="entry name" value="Collagen, type XII, alpha 1"/>
    <property type="match status" value="1"/>
</dbReference>
<dbReference type="InterPro" id="IPR013783">
    <property type="entry name" value="Ig-like_fold"/>
</dbReference>
<evidence type="ECO:0000256" key="4">
    <source>
        <dbReference type="ARBA" id="ARBA00022737"/>
    </source>
</evidence>
<dbReference type="PRINTS" id="PR00453">
    <property type="entry name" value="VWFADOMAIN"/>
</dbReference>
<dbReference type="PROSITE" id="PS50853">
    <property type="entry name" value="FN3"/>
    <property type="match status" value="2"/>
</dbReference>
<feature type="domain" description="VWFA" evidence="7">
    <location>
        <begin position="128"/>
        <end position="300"/>
    </location>
</feature>
<keyword evidence="6" id="KW-0325">Glycoprotein</keyword>
<evidence type="ECO:0008006" key="11">
    <source>
        <dbReference type="Google" id="ProtNLM"/>
    </source>
</evidence>
<dbReference type="Gene3D" id="2.60.40.10">
    <property type="entry name" value="Immunoglobulins"/>
    <property type="match status" value="2"/>
</dbReference>
<name>A0A3Q2Z563_HIPCM</name>
<evidence type="ECO:0000256" key="2">
    <source>
        <dbReference type="ARBA" id="ARBA00022525"/>
    </source>
</evidence>
<dbReference type="InterPro" id="IPR050525">
    <property type="entry name" value="ECM_Assembly_Org"/>
</dbReference>
<sequence>MGITGDMEKVPEKSATLFLSSSPTRPNISSSSDLCQGRLKLTVLSEDRLQMKWKETDGPIQGYKVRVRPISGETLQPHFKRVVGLSKTNLFGIDYASNGHIPLECCLFFFLGAFPRKPFECNTDAAADIMFLVDGSWSIGRTNFRRVRDFLEGLMTPFRIGPKNIQIGLSQYSGDPRTEWQLNNFTTKDQLVEAVRNFRYKGGNTFTGQALLHVMEENMKAEAGARSDTPFYLVLLTDGKSQDDAIAAANRLKNAGVEIIAVGVKNADEAELRQVASEPVDSNVYNVNDFHLLSKLVARLVHVLCGRIEERGIIKRKVALITPTDLRFSDLGSREVMLHWTNPAKPVQQYRVVYHSAEGQSPQEVVLAGSESSVLLQGLSSQTLYHVSIFPVYEHSVGLALRGTVTTVPLSMPSDLEVTASSYSTLRVNWGAAPGATEYLILYSALNHGEPDDAKEEKFGSEQTTLELAGLHPATDYSVTLYALYDEDSSDPVTAVATTCEPAPHTPFFFFFLDCLFSSSAVLPHCLFITLSPAFSILAHSYKNLPSVLFHDFIFPTVIPLQPKSQA</sequence>
<dbReference type="FunFam" id="3.40.50.410:FF:000001">
    <property type="entry name" value="Collagen, type XII, alpha 1"/>
    <property type="match status" value="1"/>
</dbReference>
<dbReference type="PANTHER" id="PTHR24020">
    <property type="entry name" value="COLLAGEN ALPHA"/>
    <property type="match status" value="1"/>
</dbReference>
<dbReference type="Pfam" id="PF00041">
    <property type="entry name" value="fn3"/>
    <property type="match status" value="2"/>
</dbReference>
<dbReference type="Gene3D" id="3.40.50.410">
    <property type="entry name" value="von Willebrand factor, type A domain"/>
    <property type="match status" value="1"/>
</dbReference>
<evidence type="ECO:0000313" key="9">
    <source>
        <dbReference type="Ensembl" id="ENSHCOP00000021142.1"/>
    </source>
</evidence>